<reference evidence="1" key="1">
    <citation type="submission" date="2024-07" db="EMBL/GenBank/DDBJ databases">
        <title>A survey of Mimosa microsymbionts across Brazilian biomes reveals a high diversity of Paraburkholderia nodulating endemic species, but also that Cupriavidus is common as a symbiont of widespread species.</title>
        <authorList>
            <person name="Rouws L."/>
            <person name="Barauna A."/>
            <person name="Beukes C."/>
            <person name="Rouws J.R.C."/>
            <person name="De Faria S.M."/>
            <person name="Gross E."/>
            <person name="Bueno Dos Reis Junior F."/>
            <person name="Simon M.F."/>
            <person name="Maluk M."/>
            <person name="Odee D.W."/>
            <person name="Kenicer G."/>
            <person name="Young J.P.W."/>
            <person name="Reis V.M."/>
            <person name="Zilli J."/>
            <person name="James E.K."/>
        </authorList>
    </citation>
    <scope>NUCLEOTIDE SEQUENCE</scope>
    <source>
        <strain evidence="1">EG181B</strain>
    </source>
</reference>
<keyword evidence="1" id="KW-0418">Kinase</keyword>
<protein>
    <submittedName>
        <fullName evidence="1">Protein kinase</fullName>
    </submittedName>
</protein>
<proteinExistence type="predicted"/>
<keyword evidence="1" id="KW-0808">Transferase</keyword>
<comment type="caution">
    <text evidence="1">The sequence shown here is derived from an EMBL/GenBank/DDBJ whole genome shotgun (WGS) entry which is preliminary data.</text>
</comment>
<keyword evidence="2" id="KW-1185">Reference proteome</keyword>
<organism evidence="1 2">
    <name type="scientific">Paraburkholderia phymatum</name>
    <dbReference type="NCBI Taxonomy" id="148447"/>
    <lineage>
        <taxon>Bacteria</taxon>
        <taxon>Pseudomonadati</taxon>
        <taxon>Pseudomonadota</taxon>
        <taxon>Betaproteobacteria</taxon>
        <taxon>Burkholderiales</taxon>
        <taxon>Burkholderiaceae</taxon>
        <taxon>Paraburkholderia</taxon>
    </lineage>
</organism>
<dbReference type="EMBL" id="JBFRCH010000003">
    <property type="protein sequence ID" value="MEX3931770.1"/>
    <property type="molecule type" value="Genomic_DNA"/>
</dbReference>
<evidence type="ECO:0000313" key="1">
    <source>
        <dbReference type="EMBL" id="MEX3931770.1"/>
    </source>
</evidence>
<accession>A0ACC6TWL1</accession>
<dbReference type="Proteomes" id="UP001558850">
    <property type="component" value="Unassembled WGS sequence"/>
</dbReference>
<name>A0ACC6TWL1_9BURK</name>
<evidence type="ECO:0000313" key="2">
    <source>
        <dbReference type="Proteomes" id="UP001558850"/>
    </source>
</evidence>
<gene>
    <name evidence="1" type="ORF">AB4Y32_08130</name>
</gene>
<sequence>MRVRSAARLDSHEHPDPMTSPDDKTVIVSQAPASDSRPATSSAASIDSHHALAIGTRVAEFEIKGLIGEGGFGIVYLAYDTQLGRNVALKEYMPAALASRGNNAEVAVRSERHEETFRAGLKSFVNEARLLAQFDHHSLVKVYRFWEANGTAYMVMPYYEGVTLRDSLRAMSSPPDEAWLRALLTPLLSALDVMHAAQCYHRDIAPDNILLLKGSGRPLLLDFGAARRVIGDMTQALTVILKPGYAPVEQYAEVPTLKQGPWTDIYALAAVVYFAIAGKTPPPSVGRMMSDSYVPLTTLAADRYSPAFVQTIDHALAVRPEERPQSVQTFASGLGLALGGEHGSRDDALASAAPRVAAAASIGAVESRESGAAAVARSQESARTASRSLASARSAADAQPHAKRSRSAAIAVGAVAVVGLAALGGWYALRPTPPTTPSGAASSAATAGSAGRIDIARAASGSHVAPEVPTQAQAASSPPASASTSDAAANASGNAAPITTQATPAPLPPYTPGGELERIAALSDPSIRVTASSRNSSARINKDRLQFRISSNRAGYVYVFMVDPAGQYLMLFPNGLDKNNTIAAGQAISLPRASWPMTAGAPAGPNRFLVLVSPTQRDFSGGGLHGESVFAEFPEQAQRAAAARRTASYSPFAGQPRCAASATDCPDTFGAATFTIDVVGPST</sequence>